<keyword evidence="8" id="KW-0175">Coiled coil</keyword>
<evidence type="ECO:0000256" key="2">
    <source>
        <dbReference type="ARBA" id="ARBA00011044"/>
    </source>
</evidence>
<evidence type="ECO:0000259" key="9">
    <source>
        <dbReference type="Pfam" id="PF01385"/>
    </source>
</evidence>
<evidence type="ECO:0000256" key="4">
    <source>
        <dbReference type="ARBA" id="ARBA00022723"/>
    </source>
</evidence>
<dbReference type="PANTHER" id="PTHR30405:SF11">
    <property type="entry name" value="RNA-GUIDED DNA ENDONUCLEASE RV2885C-RELATED"/>
    <property type="match status" value="1"/>
</dbReference>
<proteinExistence type="inferred from homology"/>
<feature type="domain" description="Transposase putative helix-turn-helix" evidence="11">
    <location>
        <begin position="1"/>
        <end position="46"/>
    </location>
</feature>
<accession>A0ABZ3H1S4</accession>
<feature type="coiled-coil region" evidence="8">
    <location>
        <begin position="206"/>
        <end position="250"/>
    </location>
</feature>
<dbReference type="Pfam" id="PF12323">
    <property type="entry name" value="HTH_OrfB_IS605"/>
    <property type="match status" value="1"/>
</dbReference>
<dbReference type="RefSeq" id="WP_193807383.1">
    <property type="nucleotide sequence ID" value="NZ_CP087714.1"/>
</dbReference>
<feature type="domain" description="Probable transposase IS891/IS1136/IS1341" evidence="9">
    <location>
        <begin position="167"/>
        <end position="278"/>
    </location>
</feature>
<evidence type="ECO:0000259" key="11">
    <source>
        <dbReference type="Pfam" id="PF12323"/>
    </source>
</evidence>
<evidence type="ECO:0000256" key="1">
    <source>
        <dbReference type="ARBA" id="ARBA00008761"/>
    </source>
</evidence>
<name>A0ABZ3H1S4_GEOAI</name>
<dbReference type="NCBIfam" id="NF040570">
    <property type="entry name" value="guided_TnpB"/>
    <property type="match status" value="1"/>
</dbReference>
<evidence type="ECO:0000313" key="12">
    <source>
        <dbReference type="EMBL" id="XAT63511.1"/>
    </source>
</evidence>
<evidence type="ECO:0000256" key="7">
    <source>
        <dbReference type="ARBA" id="ARBA00023172"/>
    </source>
</evidence>
<feature type="domain" description="Cas12f1-like TNB" evidence="10">
    <location>
        <begin position="294"/>
        <end position="360"/>
    </location>
</feature>
<dbReference type="InterPro" id="IPR021027">
    <property type="entry name" value="Transposase_put_HTH"/>
</dbReference>
<evidence type="ECO:0000256" key="6">
    <source>
        <dbReference type="ARBA" id="ARBA00023125"/>
    </source>
</evidence>
<dbReference type="Pfam" id="PF01385">
    <property type="entry name" value="OrfB_IS605"/>
    <property type="match status" value="1"/>
</dbReference>
<evidence type="ECO:0000256" key="3">
    <source>
        <dbReference type="ARBA" id="ARBA00022578"/>
    </source>
</evidence>
<keyword evidence="13" id="KW-1185">Reference proteome</keyword>
<organism evidence="12 13">
    <name type="scientific">Geoglobus acetivorans</name>
    <dbReference type="NCBI Taxonomy" id="565033"/>
    <lineage>
        <taxon>Archaea</taxon>
        <taxon>Methanobacteriati</taxon>
        <taxon>Methanobacteriota</taxon>
        <taxon>Archaeoglobi</taxon>
        <taxon>Archaeoglobales</taxon>
        <taxon>Archaeoglobaceae</taxon>
        <taxon>Geoglobus</taxon>
    </lineage>
</organism>
<keyword evidence="4" id="KW-0479">Metal-binding</keyword>
<dbReference type="EMBL" id="CP087714">
    <property type="protein sequence ID" value="XAT63511.1"/>
    <property type="molecule type" value="Genomic_DNA"/>
</dbReference>
<evidence type="ECO:0000256" key="8">
    <source>
        <dbReference type="SAM" id="Coils"/>
    </source>
</evidence>
<dbReference type="InterPro" id="IPR001959">
    <property type="entry name" value="Transposase"/>
</dbReference>
<keyword evidence="5" id="KW-0862">Zinc</keyword>
<evidence type="ECO:0000313" key="13">
    <source>
        <dbReference type="Proteomes" id="UP001492541"/>
    </source>
</evidence>
<comment type="similarity">
    <text evidence="2">In the N-terminal section; belongs to the transposase 2 family.</text>
</comment>
<keyword evidence="6" id="KW-0238">DNA-binding</keyword>
<dbReference type="Pfam" id="PF07282">
    <property type="entry name" value="Cas12f1-like_TNB"/>
    <property type="match status" value="1"/>
</dbReference>
<dbReference type="GeneID" id="90449962"/>
<evidence type="ECO:0000259" key="10">
    <source>
        <dbReference type="Pfam" id="PF07282"/>
    </source>
</evidence>
<dbReference type="InterPro" id="IPR010095">
    <property type="entry name" value="Cas12f1-like_TNB"/>
</dbReference>
<dbReference type="NCBIfam" id="TIGR01766">
    <property type="entry name" value="IS200/IS605 family accessory protein TnpB-like domain"/>
    <property type="match status" value="1"/>
</dbReference>
<sequence>MLISYKFRIYPLKTSEAKLNEQLEICRWLYNKLLEEVNKARKEGRKICWKDTQALIVRLKQEKPELKNVYSKVLQMVNYQLWSNIKALNELRKKGKKVGWLRYKTSPNSFKTLNFNQSGFKIDFERKKLVLSKIGEIPIKLHRPIEGRIKGVIVKKTKTEKWFAIVQTEVESKSLPKTGRVVGLDMGVNHFCVDSDGIAFENPKFIDKTLEKIKRVQKELSRKQKGSKRREKARLKLAKLYEKLNNQRLDFLHKLSRYYVNNYDIICVEDLNVKDLVENGNSPTLNRHIHDSAWTKFHTLLVYKAERAGRRVVRVNPTNTSKRCANCGYIVKNISLKDRSFACPNCGWEADRDYNASLNILDVGLGRSRTPVERESLSLVIPYRKVIEGQVLSMKREAPSVRAE</sequence>
<keyword evidence="3" id="KW-0815">Transposition</keyword>
<protein>
    <submittedName>
        <fullName evidence="12">Transposase</fullName>
    </submittedName>
</protein>
<dbReference type="PANTHER" id="PTHR30405">
    <property type="entry name" value="TRANSPOSASE"/>
    <property type="match status" value="1"/>
</dbReference>
<gene>
    <name evidence="12" type="ORF">LPQ35_09670</name>
</gene>
<comment type="similarity">
    <text evidence="1">In the C-terminal section; belongs to the transposase 35 family.</text>
</comment>
<dbReference type="InterPro" id="IPR051399">
    <property type="entry name" value="RNA-guided_DNA_endo/Transpos"/>
</dbReference>
<reference evidence="12 13" key="1">
    <citation type="submission" date="2021-11" db="EMBL/GenBank/DDBJ databases">
        <title>Whole genome of Geoglobus acetivorans.</title>
        <authorList>
            <person name="Liu D."/>
        </authorList>
    </citation>
    <scope>NUCLEOTIDE SEQUENCE [LARGE SCALE GENOMIC DNA]</scope>
    <source>
        <strain evidence="12 13">SBH6</strain>
    </source>
</reference>
<keyword evidence="7" id="KW-0233">DNA recombination</keyword>
<evidence type="ECO:0000256" key="5">
    <source>
        <dbReference type="ARBA" id="ARBA00022833"/>
    </source>
</evidence>
<dbReference type="Proteomes" id="UP001492541">
    <property type="component" value="Chromosome"/>
</dbReference>